<dbReference type="Gene3D" id="3.30.70.970">
    <property type="entry name" value="RraB-like"/>
    <property type="match status" value="1"/>
</dbReference>
<gene>
    <name evidence="3" type="ORF">HMPREF1052_0241</name>
</gene>
<reference evidence="3 4" key="1">
    <citation type="submission" date="2012-03" db="EMBL/GenBank/DDBJ databases">
        <authorList>
            <person name="Harkins D.M."/>
            <person name="Madupu R."/>
            <person name="Durkin A.S."/>
            <person name="Torralba M."/>
            <person name="Methe B."/>
            <person name="Sutton G.G."/>
            <person name="Nelson K.E."/>
        </authorList>
    </citation>
    <scope>NUCLEOTIDE SEQUENCE [LARGE SCALE GENOMIC DNA]</scope>
    <source>
        <strain evidence="3 4">CCUG 2042</strain>
    </source>
</reference>
<organism evidence="3 4">
    <name type="scientific">Pasteurella bettyae CCUG 2042</name>
    <dbReference type="NCBI Taxonomy" id="1095749"/>
    <lineage>
        <taxon>Bacteria</taxon>
        <taxon>Pseudomonadati</taxon>
        <taxon>Pseudomonadota</taxon>
        <taxon>Gammaproteobacteria</taxon>
        <taxon>Pasteurellales</taxon>
        <taxon>Pasteurellaceae</taxon>
        <taxon>Pasteurella</taxon>
    </lineage>
</organism>
<dbReference type="InterPro" id="IPR009671">
    <property type="entry name" value="RraB_dom"/>
</dbReference>
<evidence type="ECO:0000259" key="2">
    <source>
        <dbReference type="Pfam" id="PF06877"/>
    </source>
</evidence>
<dbReference type="PATRIC" id="fig|1095749.3.peg.475"/>
<feature type="domain" description="Regulator of ribonuclease activity B" evidence="2">
    <location>
        <begin position="143"/>
        <end position="248"/>
    </location>
</feature>
<dbReference type="RefSeq" id="WP_005758892.1">
    <property type="nucleotide sequence ID" value="NZ_AJSX01000007.1"/>
</dbReference>
<evidence type="ECO:0000259" key="1">
    <source>
        <dbReference type="Pfam" id="PF05117"/>
    </source>
</evidence>
<dbReference type="InterPro" id="IPR006506">
    <property type="entry name" value="CHP01619"/>
</dbReference>
<dbReference type="Pfam" id="PF06877">
    <property type="entry name" value="RraB"/>
    <property type="match status" value="1"/>
</dbReference>
<dbReference type="PIRSF" id="PIRSF017962">
    <property type="entry name" value="UCP017962"/>
    <property type="match status" value="1"/>
</dbReference>
<dbReference type="SUPFAM" id="SSF89946">
    <property type="entry name" value="Hypothetical protein VC0424"/>
    <property type="match status" value="1"/>
</dbReference>
<dbReference type="InterPro" id="IPR016097">
    <property type="entry name" value="DUF695"/>
</dbReference>
<evidence type="ECO:0000313" key="3">
    <source>
        <dbReference type="EMBL" id="EIJ71414.1"/>
    </source>
</evidence>
<dbReference type="AlphaFoldDB" id="I3DI71"/>
<proteinExistence type="predicted"/>
<protein>
    <submittedName>
        <fullName evidence="3">TIGR01619 family protein</fullName>
    </submittedName>
</protein>
<sequence>MELERNWQTYRTLVNDKVAIFSVNLAIFQQYASEAGSLKKVVQFTIPYTADDEGLPQAEEHQILFRNIMQALSTLNALSETLYAGYIVSESKAKLYFYTNNTEAFCSVVKDLGYANQIDIQDDPNWDIYFDFLLPSPLESKINATEEILDLLVQHGRNLEDTFLVEHTFYFEHKDNLFEFLESASLDNISFNTLQYTDEPIQVNEEEWLYMVKMEQELAFNTKEIYMLVEKFEQLANTYFGEYAGWECEALIQTKNQLN</sequence>
<accession>I3DI71</accession>
<evidence type="ECO:0000313" key="4">
    <source>
        <dbReference type="Proteomes" id="UP000006457"/>
    </source>
</evidence>
<keyword evidence="4" id="KW-1185">Reference proteome</keyword>
<feature type="domain" description="DUF695" evidence="1">
    <location>
        <begin position="6"/>
        <end position="134"/>
    </location>
</feature>
<dbReference type="InterPro" id="IPR036701">
    <property type="entry name" value="RraB-like_sf"/>
</dbReference>
<dbReference type="Proteomes" id="UP000006457">
    <property type="component" value="Unassembled WGS sequence"/>
</dbReference>
<dbReference type="eggNOG" id="COG3076">
    <property type="taxonomic scope" value="Bacteria"/>
</dbReference>
<dbReference type="NCBIfam" id="TIGR01619">
    <property type="entry name" value="hyp_HI0040"/>
    <property type="match status" value="1"/>
</dbReference>
<comment type="caution">
    <text evidence="3">The sequence shown here is derived from an EMBL/GenBank/DDBJ whole genome shotgun (WGS) entry which is preliminary data.</text>
</comment>
<dbReference type="EMBL" id="AJSX01000007">
    <property type="protein sequence ID" value="EIJ71414.1"/>
    <property type="molecule type" value="Genomic_DNA"/>
</dbReference>
<dbReference type="Pfam" id="PF05117">
    <property type="entry name" value="DUF695"/>
    <property type="match status" value="1"/>
</dbReference>
<name>I3DI71_9PAST</name>